<name>A0A915PKC1_9BILA</name>
<reference evidence="2" key="1">
    <citation type="submission" date="2022-11" db="UniProtKB">
        <authorList>
            <consortium name="WormBaseParasite"/>
        </authorList>
    </citation>
    <scope>IDENTIFICATION</scope>
</reference>
<protein>
    <submittedName>
        <fullName evidence="2">Uncharacterized protein</fullName>
    </submittedName>
</protein>
<keyword evidence="1" id="KW-1185">Reference proteome</keyword>
<accession>A0A915PKC1</accession>
<evidence type="ECO:0000313" key="1">
    <source>
        <dbReference type="Proteomes" id="UP000887581"/>
    </source>
</evidence>
<sequence>MCDPGGKLHQVCSVEKAQSQLSCSSVMVNETLSICKGAMECKKEKNSVIRGSLVLSGRLILVVVVINKIMSVTKSEVRFTAASRGVADLPTGIIYNQCLNEWKTQKDWWCQLKGQNTKLRGAEVEQHFESISFFVETISQH</sequence>
<evidence type="ECO:0000313" key="2">
    <source>
        <dbReference type="WBParaSite" id="sdigi.contig22.g1879.t1"/>
    </source>
</evidence>
<dbReference type="WBParaSite" id="sdigi.contig22.g1879.t1">
    <property type="protein sequence ID" value="sdigi.contig22.g1879.t1"/>
    <property type="gene ID" value="sdigi.contig22.g1879"/>
</dbReference>
<dbReference type="AlphaFoldDB" id="A0A915PKC1"/>
<organism evidence="1 2">
    <name type="scientific">Setaria digitata</name>
    <dbReference type="NCBI Taxonomy" id="48799"/>
    <lineage>
        <taxon>Eukaryota</taxon>
        <taxon>Metazoa</taxon>
        <taxon>Ecdysozoa</taxon>
        <taxon>Nematoda</taxon>
        <taxon>Chromadorea</taxon>
        <taxon>Rhabditida</taxon>
        <taxon>Spirurina</taxon>
        <taxon>Spiruromorpha</taxon>
        <taxon>Filarioidea</taxon>
        <taxon>Setariidae</taxon>
        <taxon>Setaria</taxon>
    </lineage>
</organism>
<dbReference type="Proteomes" id="UP000887581">
    <property type="component" value="Unplaced"/>
</dbReference>
<proteinExistence type="predicted"/>